<dbReference type="PANTHER" id="PTHR22603">
    <property type="entry name" value="CHOLINE/ETHANOALAMINE KINASE"/>
    <property type="match status" value="1"/>
</dbReference>
<dbReference type="Gene3D" id="3.90.1200.10">
    <property type="match status" value="1"/>
</dbReference>
<dbReference type="EMBL" id="NKHF01000104">
    <property type="protein sequence ID" value="PCK29739.1"/>
    <property type="molecule type" value="Genomic_DNA"/>
</dbReference>
<dbReference type="InterPro" id="IPR011009">
    <property type="entry name" value="Kinase-like_dom_sf"/>
</dbReference>
<comment type="caution">
    <text evidence="1">The sequence shown here is derived from an EMBL/GenBank/DDBJ whole genome shotgun (WGS) entry which is preliminary data.</text>
</comment>
<dbReference type="OrthoDB" id="179763at2"/>
<protein>
    <recommendedName>
        <fullName evidence="3">Aminoglycoside phosphotransferase domain-containing protein</fullName>
    </recommendedName>
</protein>
<dbReference type="GO" id="GO:0005737">
    <property type="term" value="C:cytoplasm"/>
    <property type="evidence" value="ECO:0007669"/>
    <property type="project" value="TreeGrafter"/>
</dbReference>
<dbReference type="Pfam" id="PF01633">
    <property type="entry name" value="Choline_kinase"/>
    <property type="match status" value="1"/>
</dbReference>
<evidence type="ECO:0008006" key="3">
    <source>
        <dbReference type="Google" id="ProtNLM"/>
    </source>
</evidence>
<organism evidence="1 2">
    <name type="scientific">Pseudoalteromonas piscicida</name>
    <dbReference type="NCBI Taxonomy" id="43662"/>
    <lineage>
        <taxon>Bacteria</taxon>
        <taxon>Pseudomonadati</taxon>
        <taxon>Pseudomonadota</taxon>
        <taxon>Gammaproteobacteria</taxon>
        <taxon>Alteromonadales</taxon>
        <taxon>Pseudoalteromonadaceae</taxon>
        <taxon>Pseudoalteromonas</taxon>
    </lineage>
</organism>
<name>A0A2A5JK58_PSEO7</name>
<dbReference type="Proteomes" id="UP000228621">
    <property type="component" value="Unassembled WGS sequence"/>
</dbReference>
<accession>A0A2A5JK58</accession>
<dbReference type="SUPFAM" id="SSF56112">
    <property type="entry name" value="Protein kinase-like (PK-like)"/>
    <property type="match status" value="1"/>
</dbReference>
<reference evidence="2" key="1">
    <citation type="journal article" date="2019" name="Genome Announc.">
        <title>Draft Genome Sequence of Pseudoalteromonas piscicida Strain 36Y ROTHPW, an Hypersaline Seawater Isolate from the South Coast of Sonora, Mexico.</title>
        <authorList>
            <person name="Sanchez-Diaz R."/>
            <person name="Molina-Garza Z.J."/>
            <person name="Cruz-Suarez L.E."/>
            <person name="Selvin J."/>
            <person name="Kiran G.S."/>
            <person name="Ibarra-Gamez J.C."/>
            <person name="Gomez-Gil B."/>
            <person name="Galaviz-Silva L."/>
        </authorList>
    </citation>
    <scope>NUCLEOTIDE SEQUENCE [LARGE SCALE GENOMIC DNA]</scope>
    <source>
        <strain evidence="2">36Y_RITHPW</strain>
    </source>
</reference>
<evidence type="ECO:0000313" key="1">
    <source>
        <dbReference type="EMBL" id="PCK29739.1"/>
    </source>
</evidence>
<gene>
    <name evidence="1" type="ORF">CEX98_21000</name>
</gene>
<dbReference type="GO" id="GO:0006646">
    <property type="term" value="P:phosphatidylethanolamine biosynthetic process"/>
    <property type="evidence" value="ECO:0007669"/>
    <property type="project" value="TreeGrafter"/>
</dbReference>
<proteinExistence type="predicted"/>
<evidence type="ECO:0000313" key="2">
    <source>
        <dbReference type="Proteomes" id="UP000228621"/>
    </source>
</evidence>
<dbReference type="GO" id="GO:0004305">
    <property type="term" value="F:ethanolamine kinase activity"/>
    <property type="evidence" value="ECO:0007669"/>
    <property type="project" value="TreeGrafter"/>
</dbReference>
<keyword evidence="2" id="KW-1185">Reference proteome</keyword>
<dbReference type="PANTHER" id="PTHR22603:SF66">
    <property type="entry name" value="ETHANOLAMINE KINASE"/>
    <property type="match status" value="1"/>
</dbReference>
<dbReference type="AlphaFoldDB" id="A0A2A5JK58"/>
<dbReference type="RefSeq" id="WP_099643955.1">
    <property type="nucleotide sequence ID" value="NZ_NKHF01000104.1"/>
</dbReference>
<sequence>MQHSELEALTASASAVFNIPIDKLEKLTKGVSNKNYLLVSKGEKYLLKCYSHGVPVAALKAQNILAVQGITSKVLQYDLQTRMAVFTFMPEVCGSPSLNTSLLEQVLQVHQLELEVYEVLDLVGYIQTVDEPIHQLLDIEWLVKTLTGLPEDIAFCHNDLVESNIIQSPEGIRLIDFEYACHSDIFFDLAALVCSFNYDTQRAMTVVESYFALKEQPMPVYAQLKLTVFCQAYLIVSIQWYEQRGIANEAKKLRQLLKLWVDSH</sequence>